<dbReference type="HOGENOM" id="CLU_157874_1_0_7"/>
<dbReference type="SUPFAM" id="SSF51182">
    <property type="entry name" value="RmlC-like cupins"/>
    <property type="match status" value="1"/>
</dbReference>
<dbReference type="GO" id="GO:0004850">
    <property type="term" value="F:uridine phosphorylase activity"/>
    <property type="evidence" value="ECO:0007669"/>
    <property type="project" value="RHEA"/>
</dbReference>
<comment type="function">
    <text evidence="3">Catalyzes the phosphorolysis of diverse nucleosides, yielding D-ribose 1-phosphate and the respective free bases. Can use uridine, adenosine, guanosine, cytidine, thymidine, inosine and xanthosine as substrates. Also catalyzes the reverse reactions.</text>
</comment>
<comment type="catalytic activity">
    <reaction evidence="3">
        <text>inosine + phosphate = alpha-D-ribose 1-phosphate + hypoxanthine</text>
        <dbReference type="Rhea" id="RHEA:27646"/>
        <dbReference type="ChEBI" id="CHEBI:17368"/>
        <dbReference type="ChEBI" id="CHEBI:17596"/>
        <dbReference type="ChEBI" id="CHEBI:43474"/>
        <dbReference type="ChEBI" id="CHEBI:57720"/>
        <dbReference type="EC" id="2.4.2.1"/>
    </reaction>
</comment>
<dbReference type="EC" id="2.4.2.2" evidence="3"/>
<evidence type="ECO:0000256" key="2">
    <source>
        <dbReference type="ARBA" id="ARBA00022679"/>
    </source>
</evidence>
<dbReference type="InterPro" id="IPR011051">
    <property type="entry name" value="RmlC_Cupin_sf"/>
</dbReference>
<evidence type="ECO:0000256" key="3">
    <source>
        <dbReference type="HAMAP-Rule" id="MF_01537"/>
    </source>
</evidence>
<evidence type="ECO:0000256" key="1">
    <source>
        <dbReference type="ARBA" id="ARBA00022676"/>
    </source>
</evidence>
<dbReference type="InterPro" id="IPR009664">
    <property type="entry name" value="Ppnp"/>
</dbReference>
<dbReference type="AlphaFoldDB" id="D5V3D1"/>
<dbReference type="RefSeq" id="WP_013134858.1">
    <property type="nucleotide sequence ID" value="NC_014166.1"/>
</dbReference>
<dbReference type="InterPro" id="IPR014710">
    <property type="entry name" value="RmlC-like_jellyroll"/>
</dbReference>
<dbReference type="EC" id="2.4.2.1" evidence="3"/>
<keyword evidence="1 3" id="KW-0328">Glycosyltransferase</keyword>
<dbReference type="Proteomes" id="UP000000939">
    <property type="component" value="Chromosome"/>
</dbReference>
<dbReference type="EMBL" id="CP001999">
    <property type="protein sequence ID" value="ADG92713.1"/>
    <property type="molecule type" value="Genomic_DNA"/>
</dbReference>
<comment type="catalytic activity">
    <reaction evidence="3">
        <text>cytidine + phosphate = cytosine + alpha-D-ribose 1-phosphate</text>
        <dbReference type="Rhea" id="RHEA:52540"/>
        <dbReference type="ChEBI" id="CHEBI:16040"/>
        <dbReference type="ChEBI" id="CHEBI:17562"/>
        <dbReference type="ChEBI" id="CHEBI:43474"/>
        <dbReference type="ChEBI" id="CHEBI:57720"/>
        <dbReference type="EC" id="2.4.2.2"/>
    </reaction>
</comment>
<keyword evidence="5" id="KW-1185">Reference proteome</keyword>
<dbReference type="GO" id="GO:0004731">
    <property type="term" value="F:purine-nucleoside phosphorylase activity"/>
    <property type="evidence" value="ECO:0007669"/>
    <property type="project" value="UniProtKB-UniRule"/>
</dbReference>
<keyword evidence="2 3" id="KW-0808">Transferase</keyword>
<protein>
    <recommendedName>
        <fullName evidence="3">Pyrimidine/purine nucleoside phosphorylase</fullName>
        <ecNumber evidence="3">2.4.2.1</ecNumber>
        <ecNumber evidence="3">2.4.2.2</ecNumber>
    </recommendedName>
    <alternativeName>
        <fullName evidence="3">Adenosine phosphorylase</fullName>
    </alternativeName>
    <alternativeName>
        <fullName evidence="3">Cytidine phosphorylase</fullName>
    </alternativeName>
    <alternativeName>
        <fullName evidence="3">Guanosine phosphorylase</fullName>
    </alternativeName>
    <alternativeName>
        <fullName evidence="3">Inosine phosphorylase</fullName>
    </alternativeName>
    <alternativeName>
        <fullName evidence="3">Thymidine phosphorylase</fullName>
    </alternativeName>
    <alternativeName>
        <fullName evidence="3">Uridine phosphorylase</fullName>
    </alternativeName>
    <alternativeName>
        <fullName evidence="3">Xanthosine phosphorylase</fullName>
    </alternativeName>
</protein>
<dbReference type="PANTHER" id="PTHR36540">
    <property type="entry name" value="PYRIMIDINE/PURINE NUCLEOSIDE PHOSPHORYLASE"/>
    <property type="match status" value="1"/>
</dbReference>
<comment type="catalytic activity">
    <reaction evidence="3">
        <text>uridine + phosphate = alpha-D-ribose 1-phosphate + uracil</text>
        <dbReference type="Rhea" id="RHEA:24388"/>
        <dbReference type="ChEBI" id="CHEBI:16704"/>
        <dbReference type="ChEBI" id="CHEBI:17568"/>
        <dbReference type="ChEBI" id="CHEBI:43474"/>
        <dbReference type="ChEBI" id="CHEBI:57720"/>
        <dbReference type="EC" id="2.4.2.2"/>
    </reaction>
</comment>
<dbReference type="Pfam" id="PF06865">
    <property type="entry name" value="Ppnp"/>
    <property type="match status" value="1"/>
</dbReference>
<organism evidence="4 5">
    <name type="scientific">Arcobacter nitrofigilis (strain ATCC 33309 / DSM 7299 / CCUG 15893 / LMG 7604 / NCTC 12251 / CI)</name>
    <name type="common">Campylobacter nitrofigilis</name>
    <dbReference type="NCBI Taxonomy" id="572480"/>
    <lineage>
        <taxon>Bacteria</taxon>
        <taxon>Pseudomonadati</taxon>
        <taxon>Campylobacterota</taxon>
        <taxon>Epsilonproteobacteria</taxon>
        <taxon>Campylobacterales</taxon>
        <taxon>Arcobacteraceae</taxon>
        <taxon>Arcobacter</taxon>
    </lineage>
</organism>
<dbReference type="GO" id="GO:0009032">
    <property type="term" value="F:thymidine phosphorylase activity"/>
    <property type="evidence" value="ECO:0007669"/>
    <property type="project" value="RHEA"/>
</dbReference>
<dbReference type="HAMAP" id="MF_01537">
    <property type="entry name" value="Nucleos_phosphorylase_PpnP"/>
    <property type="match status" value="1"/>
</dbReference>
<evidence type="ECO:0000313" key="4">
    <source>
        <dbReference type="EMBL" id="ADG92713.1"/>
    </source>
</evidence>
<dbReference type="PANTHER" id="PTHR36540:SF1">
    <property type="entry name" value="PYRIMIDINE_PURINE NUCLEOSIDE PHOSPHORYLASE"/>
    <property type="match status" value="1"/>
</dbReference>
<comment type="similarity">
    <text evidence="3">Belongs to the nucleoside phosphorylase PpnP family.</text>
</comment>
<comment type="catalytic activity">
    <reaction evidence="3">
        <text>xanthosine + phosphate = alpha-D-ribose 1-phosphate + xanthine</text>
        <dbReference type="Rhea" id="RHEA:27638"/>
        <dbReference type="ChEBI" id="CHEBI:17712"/>
        <dbReference type="ChEBI" id="CHEBI:18107"/>
        <dbReference type="ChEBI" id="CHEBI:43474"/>
        <dbReference type="ChEBI" id="CHEBI:57720"/>
        <dbReference type="EC" id="2.4.2.1"/>
    </reaction>
</comment>
<gene>
    <name evidence="3" type="primary">ppnP</name>
    <name evidence="4" type="ordered locus">Arnit_1051</name>
</gene>
<dbReference type="GO" id="GO:0047975">
    <property type="term" value="F:guanosine phosphorylase activity"/>
    <property type="evidence" value="ECO:0007669"/>
    <property type="project" value="RHEA"/>
</dbReference>
<dbReference type="OrthoDB" id="9793848at2"/>
<sequence length="104" mass="11748">MSVFENVKIAKKANILYEGHVTSRAIEFEDGSKKTLGVMLPGEYDFTTIHEELIDVESGELEVLLPAQDWKKIVAPQSFKVPANSKFKLKVISLVDYCCSFKKH</sequence>
<dbReference type="KEGG" id="ant:Arnit_1051"/>
<dbReference type="GO" id="GO:0005829">
    <property type="term" value="C:cytosol"/>
    <property type="evidence" value="ECO:0007669"/>
    <property type="project" value="TreeGrafter"/>
</dbReference>
<reference evidence="4 5" key="1">
    <citation type="journal article" date="2010" name="Stand. Genomic Sci.">
        <title>Complete genome sequence of Arcobacter nitrofigilis type strain (CI).</title>
        <authorList>
            <person name="Pati A."/>
            <person name="Gronow S."/>
            <person name="Lapidus A."/>
            <person name="Copeland A."/>
            <person name="Glavina Del Rio T."/>
            <person name="Nolan M."/>
            <person name="Lucas S."/>
            <person name="Tice H."/>
            <person name="Cheng J.F."/>
            <person name="Han C."/>
            <person name="Chertkov O."/>
            <person name="Bruce D."/>
            <person name="Tapia R."/>
            <person name="Goodwin L."/>
            <person name="Pitluck S."/>
            <person name="Liolios K."/>
            <person name="Ivanova N."/>
            <person name="Mavromatis K."/>
            <person name="Chen A."/>
            <person name="Palaniappan K."/>
            <person name="Land M."/>
            <person name="Hauser L."/>
            <person name="Chang Y.J."/>
            <person name="Jeffries C.D."/>
            <person name="Detter J.C."/>
            <person name="Rohde M."/>
            <person name="Goker M."/>
            <person name="Bristow J."/>
            <person name="Eisen J.A."/>
            <person name="Markowitz V."/>
            <person name="Hugenholtz P."/>
            <person name="Klenk H.P."/>
            <person name="Kyrpides N.C."/>
        </authorList>
    </citation>
    <scope>NUCLEOTIDE SEQUENCE [LARGE SCALE GENOMIC DNA]</scope>
    <source>
        <strain evidence="5">ATCC 33309 / DSM 7299 / CCUG 15893 / LMG 7604 / NCTC 12251 / CI</strain>
    </source>
</reference>
<dbReference type="eggNOG" id="COG3123">
    <property type="taxonomic scope" value="Bacteria"/>
</dbReference>
<accession>D5V3D1</accession>
<comment type="catalytic activity">
    <reaction evidence="3">
        <text>thymidine + phosphate = 2-deoxy-alpha-D-ribose 1-phosphate + thymine</text>
        <dbReference type="Rhea" id="RHEA:16037"/>
        <dbReference type="ChEBI" id="CHEBI:17748"/>
        <dbReference type="ChEBI" id="CHEBI:17821"/>
        <dbReference type="ChEBI" id="CHEBI:43474"/>
        <dbReference type="ChEBI" id="CHEBI:57259"/>
        <dbReference type="EC" id="2.4.2.2"/>
    </reaction>
</comment>
<proteinExistence type="inferred from homology"/>
<name>D5V3D1_ARCNC</name>
<comment type="catalytic activity">
    <reaction evidence="3">
        <text>a purine D-ribonucleoside + phosphate = a purine nucleobase + alpha-D-ribose 1-phosphate</text>
        <dbReference type="Rhea" id="RHEA:19805"/>
        <dbReference type="ChEBI" id="CHEBI:26386"/>
        <dbReference type="ChEBI" id="CHEBI:43474"/>
        <dbReference type="ChEBI" id="CHEBI:57720"/>
        <dbReference type="ChEBI" id="CHEBI:142355"/>
        <dbReference type="EC" id="2.4.2.1"/>
    </reaction>
</comment>
<comment type="catalytic activity">
    <reaction evidence="3">
        <text>adenosine + phosphate = alpha-D-ribose 1-phosphate + adenine</text>
        <dbReference type="Rhea" id="RHEA:27642"/>
        <dbReference type="ChEBI" id="CHEBI:16335"/>
        <dbReference type="ChEBI" id="CHEBI:16708"/>
        <dbReference type="ChEBI" id="CHEBI:43474"/>
        <dbReference type="ChEBI" id="CHEBI:57720"/>
        <dbReference type="EC" id="2.4.2.1"/>
    </reaction>
</comment>
<evidence type="ECO:0000313" key="5">
    <source>
        <dbReference type="Proteomes" id="UP000000939"/>
    </source>
</evidence>
<dbReference type="CDD" id="cd20296">
    <property type="entry name" value="cupin_PpnP-like"/>
    <property type="match status" value="1"/>
</dbReference>
<dbReference type="Gene3D" id="2.60.120.10">
    <property type="entry name" value="Jelly Rolls"/>
    <property type="match status" value="1"/>
</dbReference>
<comment type="catalytic activity">
    <reaction evidence="3">
        <text>guanosine + phosphate = alpha-D-ribose 1-phosphate + guanine</text>
        <dbReference type="Rhea" id="RHEA:13233"/>
        <dbReference type="ChEBI" id="CHEBI:16235"/>
        <dbReference type="ChEBI" id="CHEBI:16750"/>
        <dbReference type="ChEBI" id="CHEBI:43474"/>
        <dbReference type="ChEBI" id="CHEBI:57720"/>
        <dbReference type="EC" id="2.4.2.1"/>
    </reaction>
</comment>
<dbReference type="STRING" id="572480.Arnit_1051"/>